<sequence>MYPSGKDDLSNMLNFLLRGESDVAMEGTIFIWVDNRMNSTEAV</sequence>
<protein>
    <submittedName>
        <fullName evidence="1">Uncharacterized protein</fullName>
    </submittedName>
</protein>
<dbReference type="RefSeq" id="WP_279832629.1">
    <property type="nucleotide sequence ID" value="NZ_JARVWT010000002.1"/>
</dbReference>
<gene>
    <name evidence="1" type="ORF">QDS18_07565</name>
</gene>
<evidence type="ECO:0000313" key="2">
    <source>
        <dbReference type="Proteomes" id="UP001229409"/>
    </source>
</evidence>
<name>A0AAP4E9Q2_PAEPO</name>
<dbReference type="AlphaFoldDB" id="A0AAP4E9Q2"/>
<reference evidence="1" key="1">
    <citation type="submission" date="2023-04" db="EMBL/GenBank/DDBJ databases">
        <title>Uncovering the Secrets of Slow-Growing Bacteria in Tropical Savanna Soil through Cultivation and Genomic Analysis.</title>
        <authorList>
            <person name="Goncalves O.S."/>
            <person name="Santana M.F."/>
        </authorList>
    </citation>
    <scope>NUCLEOTIDE SEQUENCE</scope>
    <source>
        <strain evidence="1">ANTI</strain>
    </source>
</reference>
<dbReference type="Proteomes" id="UP001229409">
    <property type="component" value="Unassembled WGS sequence"/>
</dbReference>
<proteinExistence type="predicted"/>
<accession>A0AAP4E9Q2</accession>
<dbReference type="EMBL" id="JARVWT010000002">
    <property type="protein sequence ID" value="MDH2330723.1"/>
    <property type="molecule type" value="Genomic_DNA"/>
</dbReference>
<evidence type="ECO:0000313" key="1">
    <source>
        <dbReference type="EMBL" id="MDH2330723.1"/>
    </source>
</evidence>
<comment type="caution">
    <text evidence="1">The sequence shown here is derived from an EMBL/GenBank/DDBJ whole genome shotgun (WGS) entry which is preliminary data.</text>
</comment>
<organism evidence="1 2">
    <name type="scientific">Paenibacillus polymyxa</name>
    <name type="common">Bacillus polymyxa</name>
    <dbReference type="NCBI Taxonomy" id="1406"/>
    <lineage>
        <taxon>Bacteria</taxon>
        <taxon>Bacillati</taxon>
        <taxon>Bacillota</taxon>
        <taxon>Bacilli</taxon>
        <taxon>Bacillales</taxon>
        <taxon>Paenibacillaceae</taxon>
        <taxon>Paenibacillus</taxon>
    </lineage>
</organism>